<dbReference type="KEGG" id="tper:IWA51_06350"/>
<keyword evidence="8 11" id="KW-1133">Transmembrane helix</keyword>
<dbReference type="RefSeq" id="WP_198441826.1">
    <property type="nucleotide sequence ID" value="NZ_CBCSHE010000003.1"/>
</dbReference>
<evidence type="ECO:0000256" key="8">
    <source>
        <dbReference type="ARBA" id="ARBA00022989"/>
    </source>
</evidence>
<evidence type="ECO:0000256" key="3">
    <source>
        <dbReference type="ARBA" id="ARBA00007931"/>
    </source>
</evidence>
<keyword evidence="14" id="KW-1185">Reference proteome</keyword>
<dbReference type="Pfam" id="PF17820">
    <property type="entry name" value="PDZ_6"/>
    <property type="match status" value="1"/>
</dbReference>
<dbReference type="EMBL" id="CP064936">
    <property type="protein sequence ID" value="QPZ99908.1"/>
    <property type="molecule type" value="Genomic_DNA"/>
</dbReference>
<feature type="transmembrane region" description="Helical" evidence="11">
    <location>
        <begin position="299"/>
        <end position="328"/>
    </location>
</feature>
<feature type="transmembrane region" description="Helical" evidence="11">
    <location>
        <begin position="340"/>
        <end position="367"/>
    </location>
</feature>
<keyword evidence="5 11" id="KW-0812">Transmembrane</keyword>
<protein>
    <submittedName>
        <fullName evidence="13">Site-2 protease family protein</fullName>
    </submittedName>
</protein>
<reference evidence="13 14" key="1">
    <citation type="submission" date="2020-11" db="EMBL/GenBank/DDBJ databases">
        <title>Treponema Peruensis nv. sp., first commensal Treponema isolated from human feces.</title>
        <authorList>
            <person name="Belkhou C."/>
            <person name="Raes J."/>
        </authorList>
    </citation>
    <scope>NUCLEOTIDE SEQUENCE [LARGE SCALE GENOMIC DNA]</scope>
    <source>
        <strain evidence="13 14">RCC2812</strain>
    </source>
</reference>
<dbReference type="Proteomes" id="UP000595224">
    <property type="component" value="Chromosome"/>
</dbReference>
<feature type="transmembrane region" description="Helical" evidence="11">
    <location>
        <begin position="99"/>
        <end position="128"/>
    </location>
</feature>
<dbReference type="CDD" id="cd06163">
    <property type="entry name" value="S2P-M50_PDZ_RseP-like"/>
    <property type="match status" value="1"/>
</dbReference>
<dbReference type="Gene3D" id="2.30.42.10">
    <property type="match status" value="1"/>
</dbReference>
<evidence type="ECO:0000256" key="7">
    <source>
        <dbReference type="ARBA" id="ARBA00022833"/>
    </source>
</evidence>
<dbReference type="InterPro" id="IPR004387">
    <property type="entry name" value="Pept_M50_Zn"/>
</dbReference>
<evidence type="ECO:0000256" key="5">
    <source>
        <dbReference type="ARBA" id="ARBA00022692"/>
    </source>
</evidence>
<dbReference type="AlphaFoldDB" id="A0A7T3RBA0"/>
<accession>A0A7T3RBA0</accession>
<comment type="cofactor">
    <cofactor evidence="1">
        <name>Zn(2+)</name>
        <dbReference type="ChEBI" id="CHEBI:29105"/>
    </cofactor>
</comment>
<evidence type="ECO:0000256" key="9">
    <source>
        <dbReference type="ARBA" id="ARBA00023049"/>
    </source>
</evidence>
<dbReference type="InterPro" id="IPR008915">
    <property type="entry name" value="Peptidase_M50"/>
</dbReference>
<dbReference type="PANTHER" id="PTHR42837:SF2">
    <property type="entry name" value="MEMBRANE METALLOPROTEASE ARASP2, CHLOROPLASTIC-RELATED"/>
    <property type="match status" value="1"/>
</dbReference>
<comment type="subcellular location">
    <subcellularLocation>
        <location evidence="2">Membrane</location>
        <topology evidence="2">Multi-pass membrane protein</topology>
    </subcellularLocation>
</comment>
<dbReference type="InterPro" id="IPR041489">
    <property type="entry name" value="PDZ_6"/>
</dbReference>
<feature type="domain" description="PDZ" evidence="12">
    <location>
        <begin position="113"/>
        <end position="193"/>
    </location>
</feature>
<dbReference type="InterPro" id="IPR036034">
    <property type="entry name" value="PDZ_sf"/>
</dbReference>
<dbReference type="Pfam" id="PF02163">
    <property type="entry name" value="Peptidase_M50"/>
    <property type="match status" value="1"/>
</dbReference>
<evidence type="ECO:0000256" key="1">
    <source>
        <dbReference type="ARBA" id="ARBA00001947"/>
    </source>
</evidence>
<dbReference type="SUPFAM" id="SSF50156">
    <property type="entry name" value="PDZ domain-like"/>
    <property type="match status" value="1"/>
</dbReference>
<evidence type="ECO:0000256" key="11">
    <source>
        <dbReference type="SAM" id="Phobius"/>
    </source>
</evidence>
<evidence type="ECO:0000259" key="12">
    <source>
        <dbReference type="SMART" id="SM00228"/>
    </source>
</evidence>
<sequence length="372" mass="39981">MSVLWGILGLGFLVFFHELGHYIAARICGVTVEAFSIGMGPVLFHKENGGTDYRISLIPLGGYCSMKGEKDFQDAIESKSSCINGAPDSFYGVHPLKRLAIAFAGPFANVLFSFLALTVVACVGYSYYSAGTKVSMADEVFEGTVSPAHIAGMQSGDEIISIDGKKTEDFSQIYEIVGSSPDKVLRIEVNRNGTTLFFDVKSELDKTSGGGKIGIVSDPDSVVKREYPPRNIFKAFAEGFSRTADILILTVKSVSTLFKGVDVTNAVSGPVRITTILGDGIKEGFSAGFREGLASTFELLSLISISLFLTNLLPVPVLDGGLILFAFIEWVSGKKLHPKFLYYIQFVGLVIVGSLVVFALAGDIFYFTGGSK</sequence>
<dbReference type="SMART" id="SM00228">
    <property type="entry name" value="PDZ"/>
    <property type="match status" value="1"/>
</dbReference>
<evidence type="ECO:0000256" key="2">
    <source>
        <dbReference type="ARBA" id="ARBA00004141"/>
    </source>
</evidence>
<dbReference type="CDD" id="cd23081">
    <property type="entry name" value="cpPDZ_EcRseP-like"/>
    <property type="match status" value="1"/>
</dbReference>
<keyword evidence="9" id="KW-0482">Metalloprotease</keyword>
<dbReference type="GO" id="GO:0004222">
    <property type="term" value="F:metalloendopeptidase activity"/>
    <property type="evidence" value="ECO:0007669"/>
    <property type="project" value="InterPro"/>
</dbReference>
<keyword evidence="10 11" id="KW-0472">Membrane</keyword>
<keyword evidence="4 13" id="KW-0645">Protease</keyword>
<dbReference type="PANTHER" id="PTHR42837">
    <property type="entry name" value="REGULATOR OF SIGMA-E PROTEASE RSEP"/>
    <property type="match status" value="1"/>
</dbReference>
<evidence type="ECO:0000256" key="10">
    <source>
        <dbReference type="ARBA" id="ARBA00023136"/>
    </source>
</evidence>
<dbReference type="GO" id="GO:0016020">
    <property type="term" value="C:membrane"/>
    <property type="evidence" value="ECO:0007669"/>
    <property type="project" value="UniProtKB-SubCell"/>
</dbReference>
<name>A0A7T3RBA0_9SPIR</name>
<evidence type="ECO:0000256" key="6">
    <source>
        <dbReference type="ARBA" id="ARBA00022801"/>
    </source>
</evidence>
<evidence type="ECO:0000313" key="14">
    <source>
        <dbReference type="Proteomes" id="UP000595224"/>
    </source>
</evidence>
<gene>
    <name evidence="13" type="ORF">IWA51_06350</name>
</gene>
<dbReference type="GO" id="GO:0006508">
    <property type="term" value="P:proteolysis"/>
    <property type="evidence" value="ECO:0007669"/>
    <property type="project" value="UniProtKB-KW"/>
</dbReference>
<proteinExistence type="inferred from homology"/>
<organism evidence="13 14">
    <name type="scientific">Treponema peruense</name>
    <dbReference type="NCBI Taxonomy" id="2787628"/>
    <lineage>
        <taxon>Bacteria</taxon>
        <taxon>Pseudomonadati</taxon>
        <taxon>Spirochaetota</taxon>
        <taxon>Spirochaetia</taxon>
        <taxon>Spirochaetales</taxon>
        <taxon>Treponemataceae</taxon>
        <taxon>Treponema</taxon>
    </lineage>
</organism>
<evidence type="ECO:0000256" key="4">
    <source>
        <dbReference type="ARBA" id="ARBA00022670"/>
    </source>
</evidence>
<evidence type="ECO:0000313" key="13">
    <source>
        <dbReference type="EMBL" id="QPZ99908.1"/>
    </source>
</evidence>
<dbReference type="InterPro" id="IPR001478">
    <property type="entry name" value="PDZ"/>
</dbReference>
<comment type="similarity">
    <text evidence="3">Belongs to the peptidase M50B family.</text>
</comment>
<keyword evidence="7" id="KW-0862">Zinc</keyword>
<keyword evidence="6" id="KW-0378">Hydrolase</keyword>